<keyword evidence="4" id="KW-1133">Transmembrane helix</keyword>
<evidence type="ECO:0000256" key="1">
    <source>
        <dbReference type="ARBA" id="ARBA00010080"/>
    </source>
</evidence>
<feature type="region of interest" description="Disordered" evidence="3">
    <location>
        <begin position="194"/>
        <end position="221"/>
    </location>
</feature>
<evidence type="ECO:0000313" key="6">
    <source>
        <dbReference type="RefSeq" id="XP_022254843.1"/>
    </source>
</evidence>
<keyword evidence="2" id="KW-0539">Nucleus</keyword>
<dbReference type="SUPFAM" id="SSF48452">
    <property type="entry name" value="TPR-like"/>
    <property type="match status" value="2"/>
</dbReference>
<keyword evidence="2" id="KW-0810">Translation regulation</keyword>
<comment type="similarity">
    <text evidence="1 2">Belongs to the CNOT10 family.</text>
</comment>
<keyword evidence="4" id="KW-0472">Membrane</keyword>
<evidence type="ECO:0000256" key="4">
    <source>
        <dbReference type="SAM" id="Phobius"/>
    </source>
</evidence>
<dbReference type="InterPro" id="IPR039740">
    <property type="entry name" value="CNOT10"/>
</dbReference>
<accession>A0ABM1TG37</accession>
<dbReference type="RefSeq" id="XP_022254843.1">
    <property type="nucleotide sequence ID" value="XM_022399135.1"/>
</dbReference>
<comment type="function">
    <text evidence="2">Component of the CCR4-NOT complex which is one of the major cellular mRNA deadenylases and is linked to various cellular processes including bulk mRNA degradation, miRNA-mediated repression, translational repression during translational initiation and general transcription regulation.</text>
</comment>
<keyword evidence="2" id="KW-0943">RNA-mediated gene silencing</keyword>
<sequence>MSDSTKENANESNKLSLPESCFILPPVTEQEKELAANALQEFENKNYEKCKSILSKLSQTRSGDPKILHNLAVVEYYQSEFRNTDELRKKMKEVCDKAQVNIDNVDGLDDVDHCVIFFNEAVILYHSHQYNAALNIMDKLFQFIEPLGLSGFDDQLAIKTCLLLLELYLCVNQPEKAARPIAYLENMLYGNNKTSNNGSKAQTPEKEKEREGSKEKEVKEKKETTDSNFYDIYKPKLQQYKARFYLMLKSTKACKRELKTLMSTGVSVSGVYLRSQLEYLRSNCRKAMKLLNTASVSGGTHTFKETGDNIAAMYYNNMGCLHFYMGKPNLGCFYFNKAIQEHNNAIKSLTEGEPDTLSSRPLFTVDVTAYYQLMYNLGLQYLHAGKPLQAFERLLEAVQVYHTNPRLWLRLAECCMQNHKPDNSRDFSLKERQKDMIRGSVGSGPHRKIIMSPFISNDNKLSVQGQFSAIPMPTLEFASLCLRNALILIPEAPSPSSSTSTTVSSQGGSIEEPEGTSPVEGQHVTVNGLPANSIQGAEVANLKNSILVASAYVALCLGDMVMALKHAETLLNQPRISGAHKFLAHLYAAEASIMMDNISDAIQYLSPDTLTDISFTLPPTLDSIMLLIFSLYISYFLPLGWYPNTLSTAKVLMQYHLTVAYAIRGELDKAGENLSQVGISKGPGTDIPVQAVMLAIYIQLQKGLPNLAKSIIKQYLPQYR</sequence>
<protein>
    <recommendedName>
        <fullName evidence="2">CCR4-NOT transcription complex subunit 10</fullName>
    </recommendedName>
</protein>
<evidence type="ECO:0000313" key="5">
    <source>
        <dbReference type="Proteomes" id="UP000694941"/>
    </source>
</evidence>
<proteinExistence type="inferred from homology"/>
<name>A0ABM1TG37_LIMPO</name>
<keyword evidence="2" id="KW-0963">Cytoplasm</keyword>
<feature type="compositionally biased region" description="Basic and acidic residues" evidence="3">
    <location>
        <begin position="203"/>
        <end position="221"/>
    </location>
</feature>
<keyword evidence="4" id="KW-0812">Transmembrane</keyword>
<dbReference type="GeneID" id="106469669"/>
<keyword evidence="5" id="KW-1185">Reference proteome</keyword>
<comment type="subcellular location">
    <subcellularLocation>
        <location evidence="2">Cytoplasm</location>
    </subcellularLocation>
    <subcellularLocation>
        <location evidence="2">Nucleus</location>
    </subcellularLocation>
</comment>
<keyword evidence="2" id="KW-0805">Transcription regulation</keyword>
<evidence type="ECO:0000256" key="3">
    <source>
        <dbReference type="SAM" id="MobiDB-lite"/>
    </source>
</evidence>
<feature type="transmembrane region" description="Helical" evidence="4">
    <location>
        <begin position="624"/>
        <end position="642"/>
    </location>
</feature>
<gene>
    <name evidence="6" type="primary">LOC106469669</name>
</gene>
<keyword evidence="2" id="KW-0804">Transcription</keyword>
<feature type="region of interest" description="Disordered" evidence="3">
    <location>
        <begin position="493"/>
        <end position="524"/>
    </location>
</feature>
<evidence type="ECO:0000256" key="2">
    <source>
        <dbReference type="RuleBase" id="RU367083"/>
    </source>
</evidence>
<feature type="compositionally biased region" description="Low complexity" evidence="3">
    <location>
        <begin position="494"/>
        <end position="505"/>
    </location>
</feature>
<dbReference type="PANTHER" id="PTHR12979">
    <property type="entry name" value="CCR4-NOT TRANSCRIPTION COMPLEX SUBUNIT 10"/>
    <property type="match status" value="1"/>
</dbReference>
<dbReference type="InterPro" id="IPR011990">
    <property type="entry name" value="TPR-like_helical_dom_sf"/>
</dbReference>
<dbReference type="SMART" id="SM00028">
    <property type="entry name" value="TPR"/>
    <property type="match status" value="2"/>
</dbReference>
<dbReference type="Proteomes" id="UP000694941">
    <property type="component" value="Unplaced"/>
</dbReference>
<dbReference type="Gene3D" id="1.25.40.10">
    <property type="entry name" value="Tetratricopeptide repeat domain"/>
    <property type="match status" value="1"/>
</dbReference>
<dbReference type="InterPro" id="IPR019734">
    <property type="entry name" value="TPR_rpt"/>
</dbReference>
<organism evidence="5 6">
    <name type="scientific">Limulus polyphemus</name>
    <name type="common">Atlantic horseshoe crab</name>
    <dbReference type="NCBI Taxonomy" id="6850"/>
    <lineage>
        <taxon>Eukaryota</taxon>
        <taxon>Metazoa</taxon>
        <taxon>Ecdysozoa</taxon>
        <taxon>Arthropoda</taxon>
        <taxon>Chelicerata</taxon>
        <taxon>Merostomata</taxon>
        <taxon>Xiphosura</taxon>
        <taxon>Limulidae</taxon>
        <taxon>Limulus</taxon>
    </lineage>
</organism>
<reference evidence="6" key="1">
    <citation type="submission" date="2025-08" db="UniProtKB">
        <authorList>
            <consortium name="RefSeq"/>
        </authorList>
    </citation>
    <scope>IDENTIFICATION</scope>
    <source>
        <tissue evidence="6">Muscle</tissue>
    </source>
</reference>
<dbReference type="PANTHER" id="PTHR12979:SF5">
    <property type="entry name" value="CCR4-NOT TRANSCRIPTION COMPLEX SUBUNIT 10"/>
    <property type="match status" value="1"/>
</dbReference>